<organism evidence="2 3">
    <name type="scientific">Lysinibacillus pakistanensis</name>
    <dbReference type="NCBI Taxonomy" id="759811"/>
    <lineage>
        <taxon>Bacteria</taxon>
        <taxon>Bacillati</taxon>
        <taxon>Bacillota</taxon>
        <taxon>Bacilli</taxon>
        <taxon>Bacillales</taxon>
        <taxon>Bacillaceae</taxon>
        <taxon>Lysinibacillus</taxon>
    </lineage>
</organism>
<dbReference type="EMBL" id="CP126101">
    <property type="protein sequence ID" value="WHY53277.1"/>
    <property type="molecule type" value="Genomic_DNA"/>
</dbReference>
<dbReference type="Proteomes" id="UP001178322">
    <property type="component" value="Chromosome"/>
</dbReference>
<dbReference type="AlphaFoldDB" id="A0AAX3X1L3"/>
<reference evidence="2" key="1">
    <citation type="submission" date="2023-05" db="EMBL/GenBank/DDBJ databases">
        <title>Comparative genomics of Bacillaceae isolates and their secondary metabolite potential.</title>
        <authorList>
            <person name="Song L."/>
            <person name="Nielsen L.J."/>
            <person name="Mohite O."/>
            <person name="Xu X."/>
            <person name="Weber T."/>
            <person name="Kovacs A.T."/>
        </authorList>
    </citation>
    <scope>NUCLEOTIDE SEQUENCE</scope>
    <source>
        <strain evidence="2">LY1</strain>
    </source>
</reference>
<feature type="domain" description="MrfA-like Zn-binding" evidence="1">
    <location>
        <begin position="9"/>
        <end position="58"/>
    </location>
</feature>
<evidence type="ECO:0000313" key="3">
    <source>
        <dbReference type="Proteomes" id="UP001178322"/>
    </source>
</evidence>
<evidence type="ECO:0000313" key="2">
    <source>
        <dbReference type="EMBL" id="WHY53277.1"/>
    </source>
</evidence>
<dbReference type="InterPro" id="IPR018973">
    <property type="entry name" value="MZB"/>
</dbReference>
<dbReference type="Pfam" id="PF09369">
    <property type="entry name" value="MZB"/>
    <property type="match status" value="1"/>
</dbReference>
<gene>
    <name evidence="2" type="ORF">QNH24_08560</name>
</gene>
<evidence type="ECO:0000259" key="1">
    <source>
        <dbReference type="Pfam" id="PF09369"/>
    </source>
</evidence>
<name>A0AAX3X1L3_9BACI</name>
<proteinExistence type="predicted"/>
<protein>
    <submittedName>
        <fullName evidence="2">DUF1998 domain-containing protein</fullName>
    </submittedName>
</protein>
<dbReference type="RefSeq" id="WP_283871633.1">
    <property type="nucleotide sequence ID" value="NZ_CP126101.1"/>
</dbReference>
<sequence>MSQVKASHNKLPTFFVYDKYPGGIGLSEKVYDLWEDLLTKTQHHVINCPYEAGCPSCIGPQDSTMNVKVKSSSYFN</sequence>
<accession>A0AAX3X1L3</accession>